<feature type="compositionally biased region" description="Polar residues" evidence="1">
    <location>
        <begin position="219"/>
        <end position="231"/>
    </location>
</feature>
<feature type="region of interest" description="Disordered" evidence="1">
    <location>
        <begin position="172"/>
        <end position="241"/>
    </location>
</feature>
<organism evidence="2 3">
    <name type="scientific">Acaulospora morrowiae</name>
    <dbReference type="NCBI Taxonomy" id="94023"/>
    <lineage>
        <taxon>Eukaryota</taxon>
        <taxon>Fungi</taxon>
        <taxon>Fungi incertae sedis</taxon>
        <taxon>Mucoromycota</taxon>
        <taxon>Glomeromycotina</taxon>
        <taxon>Glomeromycetes</taxon>
        <taxon>Diversisporales</taxon>
        <taxon>Acaulosporaceae</taxon>
        <taxon>Acaulospora</taxon>
    </lineage>
</organism>
<dbReference type="Proteomes" id="UP000789342">
    <property type="component" value="Unassembled WGS sequence"/>
</dbReference>
<dbReference type="EMBL" id="CAJVPV010015412">
    <property type="protein sequence ID" value="CAG8691681.1"/>
    <property type="molecule type" value="Genomic_DNA"/>
</dbReference>
<sequence>MFLSNKQIPIYFGEKNYSPSLPSPPPSPHEAAIKWPLRIGDLKQQSRYRMRISDAPSDLLDYIEKSKYNNSAPSPTESLSFDLSRFSLNNTSSKSSSNYRNNHMIRSPILNNKEIADPAEMGFGRHKNVRKNPYPVRAPSTNSQGLVFKVDMFTPVLRDPIAVLRENNNDEVKLSSPVNTSSTPSPSESHFSCESRSSTDDEATSRRLLHKKQPRAKQTMITKRTGASSTAQRKRKGNSLARVMTDRGLLESIFNSNITSNDI</sequence>
<feature type="compositionally biased region" description="Low complexity" evidence="1">
    <location>
        <begin position="175"/>
        <end position="190"/>
    </location>
</feature>
<evidence type="ECO:0000313" key="3">
    <source>
        <dbReference type="Proteomes" id="UP000789342"/>
    </source>
</evidence>
<protein>
    <submittedName>
        <fullName evidence="2">10477_t:CDS:1</fullName>
    </submittedName>
</protein>
<name>A0A9N9HKN8_9GLOM</name>
<keyword evidence="3" id="KW-1185">Reference proteome</keyword>
<feature type="non-terminal residue" evidence="2">
    <location>
        <position position="263"/>
    </location>
</feature>
<gene>
    <name evidence="2" type="ORF">AMORRO_LOCUS11659</name>
</gene>
<feature type="compositionally biased region" description="Basic and acidic residues" evidence="1">
    <location>
        <begin position="191"/>
        <end position="205"/>
    </location>
</feature>
<evidence type="ECO:0000256" key="1">
    <source>
        <dbReference type="SAM" id="MobiDB-lite"/>
    </source>
</evidence>
<proteinExistence type="predicted"/>
<dbReference type="AlphaFoldDB" id="A0A9N9HKN8"/>
<accession>A0A9N9HKN8</accession>
<evidence type="ECO:0000313" key="2">
    <source>
        <dbReference type="EMBL" id="CAG8691681.1"/>
    </source>
</evidence>
<reference evidence="2" key="1">
    <citation type="submission" date="2021-06" db="EMBL/GenBank/DDBJ databases">
        <authorList>
            <person name="Kallberg Y."/>
            <person name="Tangrot J."/>
            <person name="Rosling A."/>
        </authorList>
    </citation>
    <scope>NUCLEOTIDE SEQUENCE</scope>
    <source>
        <strain evidence="2">CL551</strain>
    </source>
</reference>
<comment type="caution">
    <text evidence="2">The sequence shown here is derived from an EMBL/GenBank/DDBJ whole genome shotgun (WGS) entry which is preliminary data.</text>
</comment>